<gene>
    <name evidence="2" type="ORF">BT63DRAFT_461525</name>
</gene>
<dbReference type="AlphaFoldDB" id="A0A6A6TVE7"/>
<accession>A0A6A6TVE7</accession>
<sequence length="341" mass="37965">MSKDPSLDLLLRAARSHDEPTDLCLHDILEQELVSIATSLPEWQNTQCLLQDLGNFLTRTSTLLSTLAERVVHGQDIHRYAESKIKEMNEENDFSDLGDLEYMQEKHLSLNVQTTRSISQTLLNTTANLNAQWRTSRMPHFKPPPRGRQLSGDSDMTVKSDSASITGSITSDLAPLYHTSPPLHNTLPPIHMMPPSTLEPAVQPPILRSPLAPGLLHHNNMMQPPLPPPPPPPRPMPPELRSPSVDESQPDAAVHHLLKNLVQRGTGRHTCPFGLNCTKGGVRAGKEILFERNSAFRAHLQKHEKMFRCELAGCTARGGFARIDQLRRHQNTVSHTGTSQV</sequence>
<protein>
    <recommendedName>
        <fullName evidence="4">C2H2-type domain-containing protein</fullName>
    </recommendedName>
</protein>
<feature type="compositionally biased region" description="Pro residues" evidence="1">
    <location>
        <begin position="224"/>
        <end position="240"/>
    </location>
</feature>
<feature type="compositionally biased region" description="Polar residues" evidence="1">
    <location>
        <begin position="151"/>
        <end position="161"/>
    </location>
</feature>
<evidence type="ECO:0000313" key="2">
    <source>
        <dbReference type="EMBL" id="KAF2663147.1"/>
    </source>
</evidence>
<feature type="region of interest" description="Disordered" evidence="1">
    <location>
        <begin position="216"/>
        <end position="247"/>
    </location>
</feature>
<evidence type="ECO:0000313" key="3">
    <source>
        <dbReference type="Proteomes" id="UP000799302"/>
    </source>
</evidence>
<keyword evidence="3" id="KW-1185">Reference proteome</keyword>
<evidence type="ECO:0008006" key="4">
    <source>
        <dbReference type="Google" id="ProtNLM"/>
    </source>
</evidence>
<reference evidence="2" key="1">
    <citation type="journal article" date="2020" name="Stud. Mycol.">
        <title>101 Dothideomycetes genomes: a test case for predicting lifestyles and emergence of pathogens.</title>
        <authorList>
            <person name="Haridas S."/>
            <person name="Albert R."/>
            <person name="Binder M."/>
            <person name="Bloem J."/>
            <person name="Labutti K."/>
            <person name="Salamov A."/>
            <person name="Andreopoulos B."/>
            <person name="Baker S."/>
            <person name="Barry K."/>
            <person name="Bills G."/>
            <person name="Bluhm B."/>
            <person name="Cannon C."/>
            <person name="Castanera R."/>
            <person name="Culley D."/>
            <person name="Daum C."/>
            <person name="Ezra D."/>
            <person name="Gonzalez J."/>
            <person name="Henrissat B."/>
            <person name="Kuo A."/>
            <person name="Liang C."/>
            <person name="Lipzen A."/>
            <person name="Lutzoni F."/>
            <person name="Magnuson J."/>
            <person name="Mondo S."/>
            <person name="Nolan M."/>
            <person name="Ohm R."/>
            <person name="Pangilinan J."/>
            <person name="Park H.-J."/>
            <person name="Ramirez L."/>
            <person name="Alfaro M."/>
            <person name="Sun H."/>
            <person name="Tritt A."/>
            <person name="Yoshinaga Y."/>
            <person name="Zwiers L.-H."/>
            <person name="Turgeon B."/>
            <person name="Goodwin S."/>
            <person name="Spatafora J."/>
            <person name="Crous P."/>
            <person name="Grigoriev I."/>
        </authorList>
    </citation>
    <scope>NUCLEOTIDE SEQUENCE</scope>
    <source>
        <strain evidence="2">CBS 115976</strain>
    </source>
</reference>
<name>A0A6A6TVE7_9PEZI</name>
<evidence type="ECO:0000256" key="1">
    <source>
        <dbReference type="SAM" id="MobiDB-lite"/>
    </source>
</evidence>
<organism evidence="2 3">
    <name type="scientific">Microthyrium microscopicum</name>
    <dbReference type="NCBI Taxonomy" id="703497"/>
    <lineage>
        <taxon>Eukaryota</taxon>
        <taxon>Fungi</taxon>
        <taxon>Dikarya</taxon>
        <taxon>Ascomycota</taxon>
        <taxon>Pezizomycotina</taxon>
        <taxon>Dothideomycetes</taxon>
        <taxon>Dothideomycetes incertae sedis</taxon>
        <taxon>Microthyriales</taxon>
        <taxon>Microthyriaceae</taxon>
        <taxon>Microthyrium</taxon>
    </lineage>
</organism>
<feature type="region of interest" description="Disordered" evidence="1">
    <location>
        <begin position="133"/>
        <end position="161"/>
    </location>
</feature>
<proteinExistence type="predicted"/>
<dbReference type="Proteomes" id="UP000799302">
    <property type="component" value="Unassembled WGS sequence"/>
</dbReference>
<dbReference type="EMBL" id="MU004247">
    <property type="protein sequence ID" value="KAF2663147.1"/>
    <property type="molecule type" value="Genomic_DNA"/>
</dbReference>
<dbReference type="OrthoDB" id="3943341at2759"/>